<dbReference type="InterPro" id="IPR031424">
    <property type="entry name" value="QVR-like"/>
</dbReference>
<keyword evidence="5" id="KW-1185">Reference proteome</keyword>
<dbReference type="Proteomes" id="UP001054945">
    <property type="component" value="Unassembled WGS sequence"/>
</dbReference>
<dbReference type="PANTHER" id="PTHR33562:SF27">
    <property type="entry name" value="PROTEIN QUIVER"/>
    <property type="match status" value="1"/>
</dbReference>
<proteinExistence type="predicted"/>
<feature type="signal peptide" evidence="3">
    <location>
        <begin position="1"/>
        <end position="18"/>
    </location>
</feature>
<organism evidence="4 5">
    <name type="scientific">Caerostris extrusa</name>
    <name type="common">Bark spider</name>
    <name type="synonym">Caerostris bankana</name>
    <dbReference type="NCBI Taxonomy" id="172846"/>
    <lineage>
        <taxon>Eukaryota</taxon>
        <taxon>Metazoa</taxon>
        <taxon>Ecdysozoa</taxon>
        <taxon>Arthropoda</taxon>
        <taxon>Chelicerata</taxon>
        <taxon>Arachnida</taxon>
        <taxon>Araneae</taxon>
        <taxon>Araneomorphae</taxon>
        <taxon>Entelegynae</taxon>
        <taxon>Araneoidea</taxon>
        <taxon>Araneidae</taxon>
        <taxon>Caerostris</taxon>
    </lineage>
</organism>
<dbReference type="GO" id="GO:0030431">
    <property type="term" value="P:sleep"/>
    <property type="evidence" value="ECO:0007669"/>
    <property type="project" value="InterPro"/>
</dbReference>
<dbReference type="AlphaFoldDB" id="A0AAV4V3S7"/>
<evidence type="ECO:0000256" key="1">
    <source>
        <dbReference type="ARBA" id="ARBA00022729"/>
    </source>
</evidence>
<keyword evidence="2" id="KW-0325">Glycoprotein</keyword>
<evidence type="ECO:0000256" key="2">
    <source>
        <dbReference type="ARBA" id="ARBA00023180"/>
    </source>
</evidence>
<keyword evidence="1 3" id="KW-0732">Signal</keyword>
<protein>
    <submittedName>
        <fullName evidence="4">Protein quiver</fullName>
    </submittedName>
</protein>
<reference evidence="4 5" key="1">
    <citation type="submission" date="2021-06" db="EMBL/GenBank/DDBJ databases">
        <title>Caerostris extrusa draft genome.</title>
        <authorList>
            <person name="Kono N."/>
            <person name="Arakawa K."/>
        </authorList>
    </citation>
    <scope>NUCLEOTIDE SEQUENCE [LARGE SCALE GENOMIC DNA]</scope>
</reference>
<comment type="caution">
    <text evidence="4">The sequence shown here is derived from an EMBL/GenBank/DDBJ whole genome shotgun (WGS) entry which is preliminary data.</text>
</comment>
<sequence length="194" mass="21975">MNSFVLVIFISFFVSGEAIRCYQCSSDQEAKEDDNCGAYNSFDTQKNTLIECLGEEAVTPGTFCYKSIQQSPRGFIWDGRWRTVVRRCAQISERGINWGCDWGYKENGVYWEECYCAEDGCNNGQSLRTSLLVFFSVGNLIKDAPLFCRFSPPPSPSPMHINLRHSTPFTSYFIQFSSPSLLPFLGTVAWLGEK</sequence>
<evidence type="ECO:0000313" key="4">
    <source>
        <dbReference type="EMBL" id="GIY64926.1"/>
    </source>
</evidence>
<name>A0AAV4V3S7_CAEEX</name>
<dbReference type="EMBL" id="BPLR01013941">
    <property type="protein sequence ID" value="GIY64926.1"/>
    <property type="molecule type" value="Genomic_DNA"/>
</dbReference>
<feature type="chain" id="PRO_5043864988" evidence="3">
    <location>
        <begin position="19"/>
        <end position="194"/>
    </location>
</feature>
<accession>A0AAV4V3S7</accession>
<dbReference type="Pfam" id="PF17064">
    <property type="entry name" value="QVR"/>
    <property type="match status" value="1"/>
</dbReference>
<evidence type="ECO:0000313" key="5">
    <source>
        <dbReference type="Proteomes" id="UP001054945"/>
    </source>
</evidence>
<dbReference type="GO" id="GO:0032222">
    <property type="term" value="P:regulation of synaptic transmission, cholinergic"/>
    <property type="evidence" value="ECO:0007669"/>
    <property type="project" value="InterPro"/>
</dbReference>
<gene>
    <name evidence="4" type="primary">AVEN_106955_1</name>
    <name evidence="4" type="ORF">CEXT_699131</name>
</gene>
<dbReference type="PANTHER" id="PTHR33562">
    <property type="entry name" value="ATILLA, ISOFORM B-RELATED-RELATED"/>
    <property type="match status" value="1"/>
</dbReference>
<evidence type="ECO:0000256" key="3">
    <source>
        <dbReference type="SAM" id="SignalP"/>
    </source>
</evidence>
<dbReference type="InterPro" id="IPR050975">
    <property type="entry name" value="Sleep_regulator"/>
</dbReference>